<dbReference type="AlphaFoldDB" id="A0A327NJW4"/>
<feature type="region of interest" description="Disordered" evidence="1">
    <location>
        <begin position="103"/>
        <end position="122"/>
    </location>
</feature>
<keyword evidence="3" id="KW-1185">Reference proteome</keyword>
<proteinExistence type="predicted"/>
<dbReference type="Proteomes" id="UP000249016">
    <property type="component" value="Unassembled WGS sequence"/>
</dbReference>
<sequence>MYFSVRDNGDGDPFNANLRANIWYFPTSTSDDSIYDEFGDPRTHSDWNPKPTKPAKTRLIRNRVNKSNYDAQPGKFRIKVKTGFKLAIVWTFLDANQTARPTYRHPLSVYQARQPDQAKHTR</sequence>
<evidence type="ECO:0000313" key="2">
    <source>
        <dbReference type="EMBL" id="RAI72848.1"/>
    </source>
</evidence>
<name>A0A327NJW4_9BACT</name>
<comment type="caution">
    <text evidence="2">The sequence shown here is derived from an EMBL/GenBank/DDBJ whole genome shotgun (WGS) entry which is preliminary data.</text>
</comment>
<organism evidence="2 3">
    <name type="scientific">Spirosoma telluris</name>
    <dbReference type="NCBI Taxonomy" id="2183553"/>
    <lineage>
        <taxon>Bacteria</taxon>
        <taxon>Pseudomonadati</taxon>
        <taxon>Bacteroidota</taxon>
        <taxon>Cytophagia</taxon>
        <taxon>Cytophagales</taxon>
        <taxon>Cytophagaceae</taxon>
        <taxon>Spirosoma</taxon>
    </lineage>
</organism>
<dbReference type="EMBL" id="QLII01000004">
    <property type="protein sequence ID" value="RAI72848.1"/>
    <property type="molecule type" value="Genomic_DNA"/>
</dbReference>
<protein>
    <submittedName>
        <fullName evidence="2">Uncharacterized protein</fullName>
    </submittedName>
</protein>
<reference evidence="2 3" key="1">
    <citation type="submission" date="2018-06" db="EMBL/GenBank/DDBJ databases">
        <title>Spirosoma sp. HMF3257 Genome sequencing and assembly.</title>
        <authorList>
            <person name="Kang H."/>
            <person name="Cha I."/>
            <person name="Kim H."/>
            <person name="Kang J."/>
            <person name="Joh K."/>
        </authorList>
    </citation>
    <scope>NUCLEOTIDE SEQUENCE [LARGE SCALE GENOMIC DNA]</scope>
    <source>
        <strain evidence="2 3">HMF3257</strain>
    </source>
</reference>
<gene>
    <name evidence="2" type="ORF">HMF3257_38705</name>
</gene>
<evidence type="ECO:0000256" key="1">
    <source>
        <dbReference type="SAM" id="MobiDB-lite"/>
    </source>
</evidence>
<accession>A0A327NJW4</accession>
<evidence type="ECO:0000313" key="3">
    <source>
        <dbReference type="Proteomes" id="UP000249016"/>
    </source>
</evidence>